<evidence type="ECO:0000256" key="7">
    <source>
        <dbReference type="ARBA" id="ARBA00022692"/>
    </source>
</evidence>
<feature type="region of interest" description="Disordered" evidence="15">
    <location>
        <begin position="1"/>
        <end position="27"/>
    </location>
</feature>
<feature type="transmembrane region" description="Helical" evidence="16">
    <location>
        <begin position="479"/>
        <end position="497"/>
    </location>
</feature>
<dbReference type="InterPro" id="IPR002048">
    <property type="entry name" value="EF_hand_dom"/>
</dbReference>
<dbReference type="Proteomes" id="UP001633002">
    <property type="component" value="Unassembled WGS sequence"/>
</dbReference>
<evidence type="ECO:0000256" key="11">
    <source>
        <dbReference type="ARBA" id="ARBA00022989"/>
    </source>
</evidence>
<reference evidence="18 19" key="1">
    <citation type="submission" date="2024-09" db="EMBL/GenBank/DDBJ databases">
        <title>Chromosome-scale assembly of Riccia sorocarpa.</title>
        <authorList>
            <person name="Paukszto L."/>
        </authorList>
    </citation>
    <scope>NUCLEOTIDE SEQUENCE [LARGE SCALE GENOMIC DNA]</scope>
    <source>
        <strain evidence="18">LP-2024</strain>
        <tissue evidence="18">Aerial parts of the thallus</tissue>
    </source>
</reference>
<name>A0ABD3IC83_9MARC</name>
<dbReference type="GO" id="GO:0005262">
    <property type="term" value="F:calcium channel activity"/>
    <property type="evidence" value="ECO:0007669"/>
    <property type="project" value="UniProtKB-KW"/>
</dbReference>
<keyword evidence="5" id="KW-0109">Calcium transport</keyword>
<comment type="subcellular location">
    <subcellularLocation>
        <location evidence="1">Membrane</location>
        <topology evidence="1">Multi-pass membrane protein</topology>
    </subcellularLocation>
</comment>
<comment type="caution">
    <text evidence="18">The sequence shown here is derived from an EMBL/GenBank/DDBJ whole genome shotgun (WGS) entry which is preliminary data.</text>
</comment>
<dbReference type="PANTHER" id="PTHR46988:SF2">
    <property type="entry name" value="TWO PORE CALCIUM CHANNEL PROTEIN 1"/>
    <property type="match status" value="1"/>
</dbReference>
<dbReference type="Gene3D" id="1.10.287.70">
    <property type="match status" value="2"/>
</dbReference>
<evidence type="ECO:0000259" key="17">
    <source>
        <dbReference type="PROSITE" id="PS50222"/>
    </source>
</evidence>
<evidence type="ECO:0000256" key="9">
    <source>
        <dbReference type="ARBA" id="ARBA00022837"/>
    </source>
</evidence>
<evidence type="ECO:0000256" key="15">
    <source>
        <dbReference type="SAM" id="MobiDB-lite"/>
    </source>
</evidence>
<evidence type="ECO:0000256" key="10">
    <source>
        <dbReference type="ARBA" id="ARBA00022882"/>
    </source>
</evidence>
<dbReference type="FunFam" id="1.20.120.350:FF:000055">
    <property type="entry name" value="Two pore calcium channel protein 1"/>
    <property type="match status" value="1"/>
</dbReference>
<feature type="transmembrane region" description="Helical" evidence="16">
    <location>
        <begin position="579"/>
        <end position="602"/>
    </location>
</feature>
<dbReference type="FunFam" id="1.10.287.70:FF:000094">
    <property type="entry name" value="Two pore calcium channel protein 1"/>
    <property type="match status" value="1"/>
</dbReference>
<feature type="transmembrane region" description="Helical" evidence="16">
    <location>
        <begin position="166"/>
        <end position="185"/>
    </location>
</feature>
<evidence type="ECO:0000256" key="8">
    <source>
        <dbReference type="ARBA" id="ARBA00022737"/>
    </source>
</evidence>
<dbReference type="GO" id="GO:0034702">
    <property type="term" value="C:monoatomic ion channel complex"/>
    <property type="evidence" value="ECO:0007669"/>
    <property type="project" value="UniProtKB-KW"/>
</dbReference>
<feature type="domain" description="EF-hand" evidence="17">
    <location>
        <begin position="373"/>
        <end position="408"/>
    </location>
</feature>
<keyword evidence="12" id="KW-0406">Ion transport</keyword>
<dbReference type="InterPro" id="IPR027359">
    <property type="entry name" value="Volt_channel_dom_sf"/>
</dbReference>
<keyword evidence="14" id="KW-0407">Ion channel</keyword>
<keyword evidence="9" id="KW-0106">Calcium</keyword>
<evidence type="ECO:0000256" key="5">
    <source>
        <dbReference type="ARBA" id="ARBA00022568"/>
    </source>
</evidence>
<keyword evidence="19" id="KW-1185">Reference proteome</keyword>
<dbReference type="Gene3D" id="1.10.238.10">
    <property type="entry name" value="EF-hand"/>
    <property type="match status" value="1"/>
</dbReference>
<evidence type="ECO:0000313" key="18">
    <source>
        <dbReference type="EMBL" id="KAL3701106.1"/>
    </source>
</evidence>
<dbReference type="SUPFAM" id="SSF81324">
    <property type="entry name" value="Voltage-gated potassium channels"/>
    <property type="match status" value="1"/>
</dbReference>
<evidence type="ECO:0000256" key="16">
    <source>
        <dbReference type="SAM" id="Phobius"/>
    </source>
</evidence>
<sequence length="657" mass="75609">MDEPLIESGGRPEHIHHHRDDSSNNPFGGRTSAIVGGDVYQKAAALVDLAEDGEGIPTEVLEQENVKLATSLYFAYTRLEPFWNLTLAALILLSFFEVPLWCTGDFPNPCGSKEKYYLGGLPYLTRAESLICEIVIFIILAIYTFFPILFMGKKLFWSDPLNSVKVVLLFVLAVDTLLDLFYVTPIGPISSLPVRVAPYVRVILVAVNLSEVRDSVKTLFQVLPDFFDVATLLVLFVLFSSWLGYILFEDTVQGTEVFTSFPATVYGMSILFTTSNNPDLWLTAYKQARISSLFFIVYILIGVYFVTNLVLAVVYDSFKGQLAEHFMSLEQRRNELLKTTFNLLDEHKTGFLDVRQCSALFKELNNYRTLPKVNEEDMEAVFYALDDSGDFKINADEFTDLCQAIALKFDKQEIPQWLESFPTIYDSSGYQKLRQFVRSKYFEYIIFGMLGLNLITVIIETTLDIENDSSQLFWQEVELVFGWLYLVELALKVLVYGFSNYWRSGLNRFDFFVTWIIVIGETLAAFLPNGLPFFTNREWIRYLLIARLLRLVRGLLLIERYRVKVMTFINLIPNLLPYLGINFFLMCIYCTIGMQLFGGVVYDGNPKLEQTTMFENDYMVFNFNDYGSGMVTLFNVLVMGNWQVWMEVRNFYSFVHL</sequence>
<evidence type="ECO:0000256" key="14">
    <source>
        <dbReference type="ARBA" id="ARBA00023303"/>
    </source>
</evidence>
<evidence type="ECO:0000256" key="6">
    <source>
        <dbReference type="ARBA" id="ARBA00022673"/>
    </source>
</evidence>
<comment type="subunit">
    <text evidence="3">Homodimer.</text>
</comment>
<organism evidence="18 19">
    <name type="scientific">Riccia sorocarpa</name>
    <dbReference type="NCBI Taxonomy" id="122646"/>
    <lineage>
        <taxon>Eukaryota</taxon>
        <taxon>Viridiplantae</taxon>
        <taxon>Streptophyta</taxon>
        <taxon>Embryophyta</taxon>
        <taxon>Marchantiophyta</taxon>
        <taxon>Marchantiopsida</taxon>
        <taxon>Marchantiidae</taxon>
        <taxon>Marchantiales</taxon>
        <taxon>Ricciaceae</taxon>
        <taxon>Riccia</taxon>
    </lineage>
</organism>
<keyword evidence="8" id="KW-0677">Repeat</keyword>
<feature type="transmembrane region" description="Helical" evidence="16">
    <location>
        <begin position="293"/>
        <end position="315"/>
    </location>
</feature>
<keyword evidence="6" id="KW-0107">Calcium channel</keyword>
<keyword evidence="4" id="KW-0813">Transport</keyword>
<feature type="transmembrane region" description="Helical" evidence="16">
    <location>
        <begin position="82"/>
        <end position="102"/>
    </location>
</feature>
<comment type="similarity">
    <text evidence="2">Belongs to the calcium channel alpha-1 subunit (TC 1.A.1.11) family. Two pore calcium channel subfamily.</text>
</comment>
<accession>A0ABD3IC83</accession>
<protein>
    <recommendedName>
        <fullName evidence="17">EF-hand domain-containing protein</fullName>
    </recommendedName>
</protein>
<keyword evidence="7 16" id="KW-0812">Transmembrane</keyword>
<gene>
    <name evidence="18" type="ORF">R1sor_019128</name>
</gene>
<feature type="transmembrane region" description="Helical" evidence="16">
    <location>
        <begin position="441"/>
        <end position="459"/>
    </location>
</feature>
<keyword evidence="10" id="KW-0851">Voltage-gated channel</keyword>
<dbReference type="PROSITE" id="PS50222">
    <property type="entry name" value="EF_HAND_2"/>
    <property type="match status" value="1"/>
</dbReference>
<dbReference type="InterPro" id="IPR005821">
    <property type="entry name" value="Ion_trans_dom"/>
</dbReference>
<evidence type="ECO:0000313" key="19">
    <source>
        <dbReference type="Proteomes" id="UP001633002"/>
    </source>
</evidence>
<feature type="transmembrane region" description="Helical" evidence="16">
    <location>
        <begin position="123"/>
        <end position="146"/>
    </location>
</feature>
<evidence type="ECO:0000256" key="1">
    <source>
        <dbReference type="ARBA" id="ARBA00004141"/>
    </source>
</evidence>
<dbReference type="Pfam" id="PF00520">
    <property type="entry name" value="Ion_trans"/>
    <property type="match status" value="2"/>
</dbReference>
<dbReference type="AlphaFoldDB" id="A0ABD3IC83"/>
<evidence type="ECO:0000256" key="2">
    <source>
        <dbReference type="ARBA" id="ARBA00009286"/>
    </source>
</evidence>
<feature type="transmembrane region" description="Helical" evidence="16">
    <location>
        <begin position="229"/>
        <end position="248"/>
    </location>
</feature>
<dbReference type="EMBL" id="JBJQOH010000001">
    <property type="protein sequence ID" value="KAL3701106.1"/>
    <property type="molecule type" value="Genomic_DNA"/>
</dbReference>
<evidence type="ECO:0000256" key="3">
    <source>
        <dbReference type="ARBA" id="ARBA00011738"/>
    </source>
</evidence>
<dbReference type="InterPro" id="IPR044581">
    <property type="entry name" value="TPC1_plant"/>
</dbReference>
<feature type="transmembrane region" description="Helical" evidence="16">
    <location>
        <begin position="255"/>
        <end position="273"/>
    </location>
</feature>
<feature type="transmembrane region" description="Helical" evidence="16">
    <location>
        <begin position="626"/>
        <end position="645"/>
    </location>
</feature>
<feature type="transmembrane region" description="Helical" evidence="16">
    <location>
        <begin position="509"/>
        <end position="527"/>
    </location>
</feature>
<dbReference type="PANTHER" id="PTHR46988">
    <property type="entry name" value="TWO PORE CALCIUM CHANNEL PROTEIN 1"/>
    <property type="match status" value="1"/>
</dbReference>
<dbReference type="SUPFAM" id="SSF47473">
    <property type="entry name" value="EF-hand"/>
    <property type="match status" value="1"/>
</dbReference>
<dbReference type="Gene3D" id="1.20.120.350">
    <property type="entry name" value="Voltage-gated potassium channels. Chain C"/>
    <property type="match status" value="1"/>
</dbReference>
<evidence type="ECO:0000256" key="12">
    <source>
        <dbReference type="ARBA" id="ARBA00023065"/>
    </source>
</evidence>
<keyword evidence="11 16" id="KW-1133">Transmembrane helix</keyword>
<evidence type="ECO:0000256" key="13">
    <source>
        <dbReference type="ARBA" id="ARBA00023136"/>
    </source>
</evidence>
<keyword evidence="13 16" id="KW-0472">Membrane</keyword>
<proteinExistence type="inferred from homology"/>
<feature type="compositionally biased region" description="Basic and acidic residues" evidence="15">
    <location>
        <begin position="10"/>
        <end position="22"/>
    </location>
</feature>
<evidence type="ECO:0000256" key="4">
    <source>
        <dbReference type="ARBA" id="ARBA00022448"/>
    </source>
</evidence>
<dbReference type="InterPro" id="IPR011992">
    <property type="entry name" value="EF-hand-dom_pair"/>
</dbReference>